<name>A0ABD0RWG2_CIRMR</name>
<gene>
    <name evidence="1" type="ORF">M9458_000907</name>
</gene>
<evidence type="ECO:0008006" key="3">
    <source>
        <dbReference type="Google" id="ProtNLM"/>
    </source>
</evidence>
<organism evidence="1 2">
    <name type="scientific">Cirrhinus mrigala</name>
    <name type="common">Mrigala</name>
    <dbReference type="NCBI Taxonomy" id="683832"/>
    <lineage>
        <taxon>Eukaryota</taxon>
        <taxon>Metazoa</taxon>
        <taxon>Chordata</taxon>
        <taxon>Craniata</taxon>
        <taxon>Vertebrata</taxon>
        <taxon>Euteleostomi</taxon>
        <taxon>Actinopterygii</taxon>
        <taxon>Neopterygii</taxon>
        <taxon>Teleostei</taxon>
        <taxon>Ostariophysi</taxon>
        <taxon>Cypriniformes</taxon>
        <taxon>Cyprinidae</taxon>
        <taxon>Labeoninae</taxon>
        <taxon>Labeonini</taxon>
        <taxon>Cirrhinus</taxon>
    </lineage>
</organism>
<proteinExistence type="predicted"/>
<keyword evidence="2" id="KW-1185">Reference proteome</keyword>
<evidence type="ECO:0000313" key="2">
    <source>
        <dbReference type="Proteomes" id="UP001529510"/>
    </source>
</evidence>
<reference evidence="1 2" key="1">
    <citation type="submission" date="2024-05" db="EMBL/GenBank/DDBJ databases">
        <title>Genome sequencing and assembly of Indian major carp, Cirrhinus mrigala (Hamilton, 1822).</title>
        <authorList>
            <person name="Mohindra V."/>
            <person name="Chowdhury L.M."/>
            <person name="Lal K."/>
            <person name="Jena J.K."/>
        </authorList>
    </citation>
    <scope>NUCLEOTIDE SEQUENCE [LARGE SCALE GENOMIC DNA]</scope>
    <source>
        <strain evidence="1">CM1030</strain>
        <tissue evidence="1">Blood</tissue>
    </source>
</reference>
<feature type="non-terminal residue" evidence="1">
    <location>
        <position position="84"/>
    </location>
</feature>
<comment type="caution">
    <text evidence="1">The sequence shown here is derived from an EMBL/GenBank/DDBJ whole genome shotgun (WGS) entry which is preliminary data.</text>
</comment>
<protein>
    <recommendedName>
        <fullName evidence="3">Androgen receptor</fullName>
    </recommendedName>
</protein>
<feature type="non-terminal residue" evidence="1">
    <location>
        <position position="1"/>
    </location>
</feature>
<evidence type="ECO:0000313" key="1">
    <source>
        <dbReference type="EMBL" id="KAL0202889.1"/>
    </source>
</evidence>
<dbReference type="AlphaFoldDB" id="A0ABD0RWG2"/>
<dbReference type="EMBL" id="JAMKFB020000001">
    <property type="protein sequence ID" value="KAL0202889.1"/>
    <property type="molecule type" value="Genomic_DNA"/>
</dbReference>
<dbReference type="Proteomes" id="UP001529510">
    <property type="component" value="Unassembled WGS sequence"/>
</dbReference>
<sequence>REILDQQDGAIEDDGLTGLLRLATSVLKHKPPFKDTYDLLFLLPSLKDRQQPKCKTYDLLVEVVKGSVENYRLLHNWVMSQHMQ</sequence>
<accession>A0ABD0RWG2</accession>